<evidence type="ECO:0000313" key="1">
    <source>
        <dbReference type="Ensembl" id="ENSOKIP00005012310.1"/>
    </source>
</evidence>
<gene>
    <name evidence="1" type="primary">SPCS2</name>
</gene>
<sequence length="119" mass="13728">MSARNGKNGLLEKWRIDEKPVKIDKWDGAAVKNSLDDAAKKVCIQYIEGSFNILLYVKKVYGFDILHFLIIFFQHSSGPLGEVWLCRELQSRRWTSPYLHNLLPLCHRSFNLGLPLSIP</sequence>
<dbReference type="Proteomes" id="UP000694557">
    <property type="component" value="Unassembled WGS sequence"/>
</dbReference>
<accession>A0A8C7CWD5</accession>
<evidence type="ECO:0000313" key="2">
    <source>
        <dbReference type="Proteomes" id="UP000694557"/>
    </source>
</evidence>
<name>A0A8C7CWD5_ONCKI</name>
<protein>
    <submittedName>
        <fullName evidence="1">Signal peptidase complex subunit 2</fullName>
    </submittedName>
</protein>
<organism evidence="1 2">
    <name type="scientific">Oncorhynchus kisutch</name>
    <name type="common">Coho salmon</name>
    <name type="synonym">Salmo kisutch</name>
    <dbReference type="NCBI Taxonomy" id="8019"/>
    <lineage>
        <taxon>Eukaryota</taxon>
        <taxon>Metazoa</taxon>
        <taxon>Chordata</taxon>
        <taxon>Craniata</taxon>
        <taxon>Vertebrata</taxon>
        <taxon>Euteleostomi</taxon>
        <taxon>Actinopterygii</taxon>
        <taxon>Neopterygii</taxon>
        <taxon>Teleostei</taxon>
        <taxon>Protacanthopterygii</taxon>
        <taxon>Salmoniformes</taxon>
        <taxon>Salmonidae</taxon>
        <taxon>Salmoninae</taxon>
        <taxon>Oncorhynchus</taxon>
    </lineage>
</organism>
<reference evidence="1" key="2">
    <citation type="submission" date="2025-09" db="UniProtKB">
        <authorList>
            <consortium name="Ensembl"/>
        </authorList>
    </citation>
    <scope>IDENTIFICATION</scope>
</reference>
<dbReference type="Ensembl" id="ENSOKIT00005013131.1">
    <property type="protein sequence ID" value="ENSOKIP00005012310.1"/>
    <property type="gene ID" value="ENSOKIG00005005509.1"/>
</dbReference>
<dbReference type="GeneTree" id="ENSGT00440000038181"/>
<proteinExistence type="predicted"/>
<keyword evidence="2" id="KW-1185">Reference proteome</keyword>
<reference evidence="1" key="1">
    <citation type="submission" date="2025-08" db="UniProtKB">
        <authorList>
            <consortium name="Ensembl"/>
        </authorList>
    </citation>
    <scope>IDENTIFICATION</scope>
</reference>
<dbReference type="AlphaFoldDB" id="A0A8C7CWD5"/>